<keyword evidence="2" id="KW-1185">Reference proteome</keyword>
<dbReference type="AlphaFoldDB" id="A0A2J5HVJ9"/>
<sequence>MPGCDAPKTCQGMASASWVWLGPSFPCASFRLVGLGLDVSFGSVEIGIFIGWLHWTGCFILTGNS</sequence>
<dbReference type="Proteomes" id="UP000235023">
    <property type="component" value="Unassembled WGS sequence"/>
</dbReference>
<protein>
    <submittedName>
        <fullName evidence="1">Uncharacterized protein</fullName>
    </submittedName>
</protein>
<evidence type="ECO:0000313" key="2">
    <source>
        <dbReference type="Proteomes" id="UP000235023"/>
    </source>
</evidence>
<organism evidence="1 2">
    <name type="scientific">Aspergillus taichungensis</name>
    <dbReference type="NCBI Taxonomy" id="482145"/>
    <lineage>
        <taxon>Eukaryota</taxon>
        <taxon>Fungi</taxon>
        <taxon>Dikarya</taxon>
        <taxon>Ascomycota</taxon>
        <taxon>Pezizomycotina</taxon>
        <taxon>Eurotiomycetes</taxon>
        <taxon>Eurotiomycetidae</taxon>
        <taxon>Eurotiales</taxon>
        <taxon>Aspergillaceae</taxon>
        <taxon>Aspergillus</taxon>
        <taxon>Aspergillus subgen. Circumdati</taxon>
    </lineage>
</organism>
<evidence type="ECO:0000313" key="1">
    <source>
        <dbReference type="EMBL" id="PLN81420.1"/>
    </source>
</evidence>
<gene>
    <name evidence="1" type="ORF">BDW42DRAFT_169021</name>
</gene>
<dbReference type="EMBL" id="KZ559537">
    <property type="protein sequence ID" value="PLN81420.1"/>
    <property type="molecule type" value="Genomic_DNA"/>
</dbReference>
<proteinExistence type="predicted"/>
<reference evidence="2" key="1">
    <citation type="submission" date="2017-12" db="EMBL/GenBank/DDBJ databases">
        <authorList>
            <consortium name="DOE Joint Genome Institute"/>
            <person name="Mondo S.J."/>
            <person name="Kjaerbolling I."/>
            <person name="Vesth T.C."/>
            <person name="Frisvad J.C."/>
            <person name="Nybo J.L."/>
            <person name="Theobald S."/>
            <person name="Kuo A."/>
            <person name="Bowyer P."/>
            <person name="Matsuda Y."/>
            <person name="Lyhne E.K."/>
            <person name="Kogle M.E."/>
            <person name="Clum A."/>
            <person name="Lipzen A."/>
            <person name="Salamov A."/>
            <person name="Ngan C.Y."/>
            <person name="Daum C."/>
            <person name="Chiniquy J."/>
            <person name="Barry K."/>
            <person name="LaButti K."/>
            <person name="Haridas S."/>
            <person name="Simmons B.A."/>
            <person name="Magnuson J.K."/>
            <person name="Mortensen U.H."/>
            <person name="Larsen T.O."/>
            <person name="Grigoriev I.V."/>
            <person name="Baker S.E."/>
            <person name="Andersen M.R."/>
            <person name="Nordberg H.P."/>
            <person name="Cantor M.N."/>
            <person name="Hua S.X."/>
        </authorList>
    </citation>
    <scope>NUCLEOTIDE SEQUENCE [LARGE SCALE GENOMIC DNA]</scope>
    <source>
        <strain evidence="2">IBT 19404</strain>
    </source>
</reference>
<accession>A0A2J5HVJ9</accession>
<name>A0A2J5HVJ9_9EURO</name>